<keyword evidence="2" id="KW-1185">Reference proteome</keyword>
<evidence type="ECO:0000313" key="2">
    <source>
        <dbReference type="Proteomes" id="UP001623591"/>
    </source>
</evidence>
<sequence length="116" mass="13255">MKQHVNGAQLREIDLDERISLLSLVTGLTKDYVRDEYSKGMKDEDSMLLKYGYDIKVGDLIEIIENFTSEFPTPEVVSGKYKVKISAADSEFQVSYCDALYEVVKILLKKKIIIVQ</sequence>
<name>A0ABW8T1N5_9CLOT</name>
<accession>A0ABW8T1N5</accession>
<dbReference type="RefSeq" id="WP_406768662.1">
    <property type="nucleotide sequence ID" value="NZ_JBJHZZ010000001.1"/>
</dbReference>
<proteinExistence type="predicted"/>
<comment type="caution">
    <text evidence="1">The sequence shown here is derived from an EMBL/GenBank/DDBJ whole genome shotgun (WGS) entry which is preliminary data.</text>
</comment>
<evidence type="ECO:0000313" key="1">
    <source>
        <dbReference type="EMBL" id="MFL0246211.1"/>
    </source>
</evidence>
<dbReference type="Proteomes" id="UP001623591">
    <property type="component" value="Unassembled WGS sequence"/>
</dbReference>
<protein>
    <submittedName>
        <fullName evidence="1">Uncharacterized protein</fullName>
    </submittedName>
</protein>
<organism evidence="1 2">
    <name type="scientific">Candidatus Clostridium stratigraminis</name>
    <dbReference type="NCBI Taxonomy" id="3381661"/>
    <lineage>
        <taxon>Bacteria</taxon>
        <taxon>Bacillati</taxon>
        <taxon>Bacillota</taxon>
        <taxon>Clostridia</taxon>
        <taxon>Eubacteriales</taxon>
        <taxon>Clostridiaceae</taxon>
        <taxon>Clostridium</taxon>
    </lineage>
</organism>
<reference evidence="1 2" key="1">
    <citation type="submission" date="2024-11" db="EMBL/GenBank/DDBJ databases">
        <authorList>
            <person name="Heng Y.C."/>
            <person name="Lim A.C.H."/>
            <person name="Lee J.K.Y."/>
            <person name="Kittelmann S."/>
        </authorList>
    </citation>
    <scope>NUCLEOTIDE SEQUENCE [LARGE SCALE GENOMIC DNA]</scope>
    <source>
        <strain evidence="1 2">WILCCON 0185</strain>
    </source>
</reference>
<dbReference type="EMBL" id="JBJHZZ010000001">
    <property type="protein sequence ID" value="MFL0246211.1"/>
    <property type="molecule type" value="Genomic_DNA"/>
</dbReference>
<gene>
    <name evidence="1" type="ORF">ACJDUG_04355</name>
</gene>